<feature type="domain" description="EGF-like" evidence="1">
    <location>
        <begin position="255"/>
        <end position="266"/>
    </location>
</feature>
<dbReference type="SUPFAM" id="SSF50939">
    <property type="entry name" value="Sialidases"/>
    <property type="match status" value="1"/>
</dbReference>
<dbReference type="InterPro" id="IPR000742">
    <property type="entry name" value="EGF"/>
</dbReference>
<dbReference type="EMBL" id="HBGN01009958">
    <property type="protein sequence ID" value="CAD9321220.1"/>
    <property type="molecule type" value="Transcribed_RNA"/>
</dbReference>
<dbReference type="SUPFAM" id="SSF75005">
    <property type="entry name" value="Arabinanase/levansucrase/invertase"/>
    <property type="match status" value="1"/>
</dbReference>
<reference evidence="2" key="1">
    <citation type="submission" date="2021-01" db="EMBL/GenBank/DDBJ databases">
        <authorList>
            <person name="Corre E."/>
            <person name="Pelletier E."/>
            <person name="Niang G."/>
            <person name="Scheremetjew M."/>
            <person name="Finn R."/>
            <person name="Kale V."/>
            <person name="Holt S."/>
            <person name="Cochrane G."/>
            <person name="Meng A."/>
            <person name="Brown T."/>
            <person name="Cohen L."/>
        </authorList>
    </citation>
    <scope>NUCLEOTIDE SEQUENCE</scope>
    <source>
        <strain evidence="2">Pop2</strain>
    </source>
</reference>
<dbReference type="Gene3D" id="2.115.10.20">
    <property type="entry name" value="Glycosyl hydrolase domain, family 43"/>
    <property type="match status" value="1"/>
</dbReference>
<organism evidence="2">
    <name type="scientific">Ditylum brightwellii</name>
    <dbReference type="NCBI Taxonomy" id="49249"/>
    <lineage>
        <taxon>Eukaryota</taxon>
        <taxon>Sar</taxon>
        <taxon>Stramenopiles</taxon>
        <taxon>Ochrophyta</taxon>
        <taxon>Bacillariophyta</taxon>
        <taxon>Mediophyceae</taxon>
        <taxon>Lithodesmiophycidae</taxon>
        <taxon>Lithodesmiales</taxon>
        <taxon>Lithodesmiaceae</taxon>
        <taxon>Ditylum</taxon>
    </lineage>
</organism>
<name>A0A6S9AH43_9STRA</name>
<sequence>MKAGGYGRGQYRSGRGVDYYRTKERSRSAQFHQQQRYPLEYGHLSEDGSNSSGLSGGSNKEPYNKGLLVLVVAFLASCAVLQQTYNSSNGMEEAYEQNVNSYCSPHEDVEYTLERHPHDSSHGDICREVLGAGNIGGFVCPSNCHETLGAGSPYCVMSENGNQVPCRVPRTPSERPYKCHPDKNYIGVCLLDNSYSFTGKSQKNHFKDESCDNACGTVPFSPHDATPQLPKGGGLCASDWDCSLAGVCSDSTKKCVCDDWATGHDCSYLDLQPIPPDKISYLHNVHTSWGASIVYSNHDQLYHMYVSEITCPPDYVKSTRCGLNFWQTQSQVAHATSPTLQGPYVRQKAVVAPFAHNPTVRYSPNNPSVWHMYYISHHDGPVQVITSSDYGQTWSPPTKISPFQNPAPLMKDDGTLWLYHRNDHLQMEDKDSCSDEGIRLSMCSSPTSPCTEFDETTKEINTKKKKPIVKHTAEDPFVFIDTRGNYHMLANALPYKCLPKKQQGGHAWSKDGITWSDMRVGAFTANVQLMDGTTMSCERRERPQLVFDLNNSNKPIALASAVMGCDVETLPVDAQKHYRGGSDSFTIVQLLGSGA</sequence>
<dbReference type="PROSITE" id="PS00022">
    <property type="entry name" value="EGF_1"/>
    <property type="match status" value="1"/>
</dbReference>
<gene>
    <name evidence="2" type="ORF">DBRI1063_LOCUS6381</name>
</gene>
<protein>
    <recommendedName>
        <fullName evidence="1">EGF-like domain-containing protein</fullName>
    </recommendedName>
</protein>
<evidence type="ECO:0000259" key="1">
    <source>
        <dbReference type="PROSITE" id="PS00022"/>
    </source>
</evidence>
<dbReference type="InterPro" id="IPR036278">
    <property type="entry name" value="Sialidase_sf"/>
</dbReference>
<proteinExistence type="predicted"/>
<accession>A0A6S9AH43</accession>
<evidence type="ECO:0000313" key="2">
    <source>
        <dbReference type="EMBL" id="CAD9321220.1"/>
    </source>
</evidence>
<dbReference type="AlphaFoldDB" id="A0A6S9AH43"/>
<dbReference type="InterPro" id="IPR023296">
    <property type="entry name" value="Glyco_hydro_beta-prop_sf"/>
</dbReference>